<dbReference type="InterPro" id="IPR056334">
    <property type="entry name" value="BBS7_GAE_dom"/>
</dbReference>
<dbReference type="PANTHER" id="PTHR16074:SF4">
    <property type="entry name" value="BARDET-BIEDL SYNDROME 7 PROTEIN"/>
    <property type="match status" value="1"/>
</dbReference>
<dbReference type="GO" id="GO:0008104">
    <property type="term" value="P:intracellular protein localization"/>
    <property type="evidence" value="ECO:0007669"/>
    <property type="project" value="TreeGrafter"/>
</dbReference>
<dbReference type="GO" id="GO:0034464">
    <property type="term" value="C:BBSome"/>
    <property type="evidence" value="ECO:0007669"/>
    <property type="project" value="TreeGrafter"/>
</dbReference>
<evidence type="ECO:0000259" key="3">
    <source>
        <dbReference type="Pfam" id="PF23360"/>
    </source>
</evidence>
<dbReference type="AlphaFoldDB" id="A0A6A4X926"/>
<evidence type="ECO:0000259" key="4">
    <source>
        <dbReference type="Pfam" id="PF23361"/>
    </source>
</evidence>
<accession>A0A6A4X926</accession>
<evidence type="ECO:0000256" key="1">
    <source>
        <dbReference type="SAM" id="Coils"/>
    </source>
</evidence>
<dbReference type="GO" id="GO:0036064">
    <property type="term" value="C:ciliary basal body"/>
    <property type="evidence" value="ECO:0007669"/>
    <property type="project" value="TreeGrafter"/>
</dbReference>
<dbReference type="InterPro" id="IPR056333">
    <property type="entry name" value="BBS7_pf_dom"/>
</dbReference>
<dbReference type="OrthoDB" id="414590at2759"/>
<proteinExistence type="predicted"/>
<dbReference type="GO" id="GO:0043005">
    <property type="term" value="C:neuron projection"/>
    <property type="evidence" value="ECO:0007669"/>
    <property type="project" value="TreeGrafter"/>
</dbReference>
<feature type="domain" description="BBS7 GAE" evidence="3">
    <location>
        <begin position="294"/>
        <end position="403"/>
    </location>
</feature>
<dbReference type="Proteomes" id="UP000440578">
    <property type="component" value="Unassembled WGS sequence"/>
</dbReference>
<feature type="domain" description="BBS7 helical hairpin" evidence="2">
    <location>
        <begin position="516"/>
        <end position="631"/>
    </location>
</feature>
<sequence>MGYTRKGKQFLGLETNLTDDIHSIHVSGSNLLVCSSFIYNHFYDCEDTNYYLSGEEITDVISLPAERINSFVPVLACRDRSLRVMKYSGVRYQVDVAGPPSTLHLFYGDGGSTAEYLLYGTTDAAIGCVALGRNEPTDKWTVEPSRDSSRAGVVCMDHFDMTGDGVRDLIVGRDDGSVQIFSYDDGEEVAPTLRYTYAGSETVTSVQGGHVSNSEYEEVLVTSYSGWLFGLSSEKRDRHAYEVEPGVISLSAEAKQRIYNLRAEVESLQERVSRERERYHQTTQSSLGGISAVPYISVNDRMTLSKEDASYLLTIEVQTPIDNVLLQSDVPVDLLDVEKNSAVVSYSTCDQSQTGNFLLATYRCQANTTRLEVKIRTIEGQYGRLQAYVTPRLQPKCCQVRQYQVKPLSLHMRAHRFDPNRPYNSLTLTGKFSYAEVHAWLAFCLPEVPERPPSADSATLSFVSTFLDTMLHVNYRQGQVEFKSDNISTISIIKDVLTKEATKKKIHLSINCDVNEGSVVHTLQLLHPKLDAQLQLAKKVALIGPLTELVAHEHDSGAAFLTPEYRAILQQAAQLQEQSSRQPAHLERLYGMITDLYIDKHKFQGVNVKSKVPQLLDILYNYDLGKLLAFFTQGSRQTHTPTSAPSTPAE</sequence>
<organism evidence="6 7">
    <name type="scientific">Amphibalanus amphitrite</name>
    <name type="common">Striped barnacle</name>
    <name type="synonym">Balanus amphitrite</name>
    <dbReference type="NCBI Taxonomy" id="1232801"/>
    <lineage>
        <taxon>Eukaryota</taxon>
        <taxon>Metazoa</taxon>
        <taxon>Ecdysozoa</taxon>
        <taxon>Arthropoda</taxon>
        <taxon>Crustacea</taxon>
        <taxon>Multicrustacea</taxon>
        <taxon>Cirripedia</taxon>
        <taxon>Thoracica</taxon>
        <taxon>Thoracicalcarea</taxon>
        <taxon>Balanomorpha</taxon>
        <taxon>Balanoidea</taxon>
        <taxon>Balanidae</taxon>
        <taxon>Amphibalaninae</taxon>
        <taxon>Amphibalanus</taxon>
    </lineage>
</organism>
<keyword evidence="7" id="KW-1185">Reference proteome</keyword>
<evidence type="ECO:0000259" key="5">
    <source>
        <dbReference type="Pfam" id="PF23743"/>
    </source>
</evidence>
<dbReference type="Pfam" id="PF23360">
    <property type="entry name" value="BBS7_GAE"/>
    <property type="match status" value="1"/>
</dbReference>
<dbReference type="Pfam" id="PF23349">
    <property type="entry name" value="BBS7_hp"/>
    <property type="match status" value="1"/>
</dbReference>
<name>A0A6A4X926_AMPAM</name>
<evidence type="ECO:0000259" key="2">
    <source>
        <dbReference type="Pfam" id="PF23349"/>
    </source>
</evidence>
<evidence type="ECO:0000313" key="6">
    <source>
        <dbReference type="EMBL" id="KAF0312700.1"/>
    </source>
</evidence>
<dbReference type="InterPro" id="IPR028994">
    <property type="entry name" value="Integrin_alpha_N"/>
</dbReference>
<dbReference type="GO" id="GO:0005930">
    <property type="term" value="C:axoneme"/>
    <property type="evidence" value="ECO:0007669"/>
    <property type="project" value="TreeGrafter"/>
</dbReference>
<dbReference type="EMBL" id="VIIS01000140">
    <property type="protein sequence ID" value="KAF0312700.1"/>
    <property type="molecule type" value="Genomic_DNA"/>
</dbReference>
<feature type="domain" description="BBS7 platform" evidence="4">
    <location>
        <begin position="411"/>
        <end position="513"/>
    </location>
</feature>
<evidence type="ECO:0000313" key="7">
    <source>
        <dbReference type="Proteomes" id="UP000440578"/>
    </source>
</evidence>
<gene>
    <name evidence="6" type="primary">Bbs7</name>
    <name evidence="6" type="ORF">FJT64_016571</name>
</gene>
<feature type="domain" description="BBS7 beta-propeller" evidence="5">
    <location>
        <begin position="2"/>
        <end position="233"/>
    </location>
</feature>
<dbReference type="Pfam" id="PF23361">
    <property type="entry name" value="BBS7_pf"/>
    <property type="match status" value="1"/>
</dbReference>
<feature type="coiled-coil region" evidence="1">
    <location>
        <begin position="251"/>
        <end position="285"/>
    </location>
</feature>
<dbReference type="PANTHER" id="PTHR16074">
    <property type="entry name" value="BARDET-BIEDL SYNDROME 7 PROTEIN"/>
    <property type="match status" value="1"/>
</dbReference>
<dbReference type="InterPro" id="IPR056335">
    <property type="entry name" value="BBS7_hairpin"/>
</dbReference>
<dbReference type="InterPro" id="IPR056332">
    <property type="entry name" value="Beta-prop_BBS7"/>
</dbReference>
<dbReference type="SUPFAM" id="SSF69318">
    <property type="entry name" value="Integrin alpha N-terminal domain"/>
    <property type="match status" value="1"/>
</dbReference>
<dbReference type="GO" id="GO:0060271">
    <property type="term" value="P:cilium assembly"/>
    <property type="evidence" value="ECO:0007669"/>
    <property type="project" value="TreeGrafter"/>
</dbReference>
<dbReference type="Pfam" id="PF23743">
    <property type="entry name" value="Beta-prop_BBS7"/>
    <property type="match status" value="1"/>
</dbReference>
<dbReference type="GO" id="GO:0016020">
    <property type="term" value="C:membrane"/>
    <property type="evidence" value="ECO:0007669"/>
    <property type="project" value="TreeGrafter"/>
</dbReference>
<keyword evidence="1" id="KW-0175">Coiled coil</keyword>
<comment type="caution">
    <text evidence="6">The sequence shown here is derived from an EMBL/GenBank/DDBJ whole genome shotgun (WGS) entry which is preliminary data.</text>
</comment>
<reference evidence="6 7" key="1">
    <citation type="submission" date="2019-07" db="EMBL/GenBank/DDBJ databases">
        <title>Draft genome assembly of a fouling barnacle, Amphibalanus amphitrite (Darwin, 1854): The first reference genome for Thecostraca.</title>
        <authorList>
            <person name="Kim W."/>
        </authorList>
    </citation>
    <scope>NUCLEOTIDE SEQUENCE [LARGE SCALE GENOMIC DNA]</scope>
    <source>
        <strain evidence="6">SNU_AA5</strain>
        <tissue evidence="6">Soma without cirri and trophi</tissue>
    </source>
</reference>
<protein>
    <submittedName>
        <fullName evidence="6">Bardet-Biedl syndrome 7</fullName>
    </submittedName>
</protein>